<dbReference type="AlphaFoldDB" id="A0A3D0KJ97"/>
<comment type="caution">
    <text evidence="2">The sequence shown here is derived from an EMBL/GenBank/DDBJ whole genome shotgun (WGS) entry which is preliminary data.</text>
</comment>
<keyword evidence="1" id="KW-0812">Transmembrane</keyword>
<proteinExistence type="predicted"/>
<evidence type="ECO:0000256" key="1">
    <source>
        <dbReference type="SAM" id="Phobius"/>
    </source>
</evidence>
<gene>
    <name evidence="2" type="ORF">DEO68_13940</name>
</gene>
<feature type="transmembrane region" description="Helical" evidence="1">
    <location>
        <begin position="36"/>
        <end position="54"/>
    </location>
</feature>
<protein>
    <submittedName>
        <fullName evidence="2">Uncharacterized protein</fullName>
    </submittedName>
</protein>
<keyword evidence="1" id="KW-1133">Transmembrane helix</keyword>
<name>A0A3D0KJ97_9GAMM</name>
<organism evidence="2">
    <name type="scientific">Halomonas campaniensis</name>
    <dbReference type="NCBI Taxonomy" id="213554"/>
    <lineage>
        <taxon>Bacteria</taxon>
        <taxon>Pseudomonadati</taxon>
        <taxon>Pseudomonadota</taxon>
        <taxon>Gammaproteobacteria</taxon>
        <taxon>Oceanospirillales</taxon>
        <taxon>Halomonadaceae</taxon>
        <taxon>Halomonas</taxon>
    </lineage>
</organism>
<evidence type="ECO:0000313" key="2">
    <source>
        <dbReference type="EMBL" id="HCA03239.1"/>
    </source>
</evidence>
<keyword evidence="1" id="KW-0472">Membrane</keyword>
<dbReference type="EMBL" id="DOTR01000081">
    <property type="protein sequence ID" value="HCA03239.1"/>
    <property type="molecule type" value="Genomic_DNA"/>
</dbReference>
<accession>A0A3D0KJ97</accession>
<feature type="transmembrane region" description="Helical" evidence="1">
    <location>
        <begin position="7"/>
        <end position="24"/>
    </location>
</feature>
<sequence length="86" mass="9084">MFNRQEWASLLGIYGLGAFLYALLLTPGFTPTGVTAGLGFMFMGLVLGLCGAVIGRRSGRAMVGIVAGYILFIALVTTNYWLSTSG</sequence>
<reference evidence="2" key="1">
    <citation type="journal article" date="2018" name="Nat. Biotechnol.">
        <title>A standardized bacterial taxonomy based on genome phylogeny substantially revises the tree of life.</title>
        <authorList>
            <person name="Parks D.H."/>
            <person name="Chuvochina M."/>
            <person name="Waite D.W."/>
            <person name="Rinke C."/>
            <person name="Skarshewski A."/>
            <person name="Chaumeil P.A."/>
            <person name="Hugenholtz P."/>
        </authorList>
    </citation>
    <scope>NUCLEOTIDE SEQUENCE [LARGE SCALE GENOMIC DNA]</scope>
    <source>
        <strain evidence="2">UBA11284</strain>
    </source>
</reference>
<feature type="transmembrane region" description="Helical" evidence="1">
    <location>
        <begin position="61"/>
        <end position="82"/>
    </location>
</feature>